<feature type="repeat" description="PPR" evidence="2">
    <location>
        <begin position="297"/>
        <end position="327"/>
    </location>
</feature>
<name>L8GMD0_ACACF</name>
<evidence type="ECO:0000313" key="6">
    <source>
        <dbReference type="Proteomes" id="UP000011083"/>
    </source>
</evidence>
<keyword evidence="3" id="KW-0175">Coiled coil</keyword>
<dbReference type="STRING" id="1257118.L8GMD0"/>
<dbReference type="Gene3D" id="1.25.40.10">
    <property type="entry name" value="Tetratricopeptide repeat domain"/>
    <property type="match status" value="3"/>
</dbReference>
<feature type="repeat" description="PPR" evidence="2">
    <location>
        <begin position="399"/>
        <end position="433"/>
    </location>
</feature>
<evidence type="ECO:0000313" key="5">
    <source>
        <dbReference type="EMBL" id="ELR14122.1"/>
    </source>
</evidence>
<reference evidence="5 6" key="1">
    <citation type="journal article" date="2013" name="Genome Biol.">
        <title>Genome of Acanthamoeba castellanii highlights extensive lateral gene transfer and early evolution of tyrosine kinase signaling.</title>
        <authorList>
            <person name="Clarke M."/>
            <person name="Lohan A.J."/>
            <person name="Liu B."/>
            <person name="Lagkouvardos I."/>
            <person name="Roy S."/>
            <person name="Zafar N."/>
            <person name="Bertelli C."/>
            <person name="Schilde C."/>
            <person name="Kianianmomeni A."/>
            <person name="Burglin T.R."/>
            <person name="Frech C."/>
            <person name="Turcotte B."/>
            <person name="Kopec K.O."/>
            <person name="Synnott J.M."/>
            <person name="Choo C."/>
            <person name="Paponov I."/>
            <person name="Finkler A."/>
            <person name="Soon Heng Tan C."/>
            <person name="Hutchins A.P."/>
            <person name="Weinmeier T."/>
            <person name="Rattei T."/>
            <person name="Chu J.S."/>
            <person name="Gimenez G."/>
            <person name="Irimia M."/>
            <person name="Rigden D.J."/>
            <person name="Fitzpatrick D.A."/>
            <person name="Lorenzo-Morales J."/>
            <person name="Bateman A."/>
            <person name="Chiu C.H."/>
            <person name="Tang P."/>
            <person name="Hegemann P."/>
            <person name="Fromm H."/>
            <person name="Raoult D."/>
            <person name="Greub G."/>
            <person name="Miranda-Saavedra D."/>
            <person name="Chen N."/>
            <person name="Nash P."/>
            <person name="Ginger M.L."/>
            <person name="Horn M."/>
            <person name="Schaap P."/>
            <person name="Caler L."/>
            <person name="Loftus B."/>
        </authorList>
    </citation>
    <scope>NUCLEOTIDE SEQUENCE [LARGE SCALE GENOMIC DNA]</scope>
    <source>
        <strain evidence="5 6">Neff</strain>
    </source>
</reference>
<feature type="repeat" description="PPR" evidence="2">
    <location>
        <begin position="255"/>
        <end position="289"/>
    </location>
</feature>
<protein>
    <submittedName>
        <fullName evidence="5">Pentatricopeptide repeat domain/PPR repeatcontaining protein</fullName>
    </submittedName>
</protein>
<dbReference type="Pfam" id="PF01535">
    <property type="entry name" value="PPR"/>
    <property type="match status" value="3"/>
</dbReference>
<dbReference type="PANTHER" id="PTHR47447:SF28">
    <property type="entry name" value="PENTACOTRIPEPTIDE-REPEAT REGION OF PRORP DOMAIN-CONTAINING PROTEIN"/>
    <property type="match status" value="1"/>
</dbReference>
<dbReference type="Pfam" id="PF13812">
    <property type="entry name" value="PPR_3"/>
    <property type="match status" value="1"/>
</dbReference>
<feature type="repeat" description="PPR" evidence="2">
    <location>
        <begin position="434"/>
        <end position="468"/>
    </location>
</feature>
<keyword evidence="6" id="KW-1185">Reference proteome</keyword>
<gene>
    <name evidence="5" type="ORF">ACA1_322200</name>
</gene>
<dbReference type="PANTHER" id="PTHR47447">
    <property type="entry name" value="OS03G0856100 PROTEIN"/>
    <property type="match status" value="1"/>
</dbReference>
<feature type="compositionally biased region" description="Low complexity" evidence="4">
    <location>
        <begin position="55"/>
        <end position="65"/>
    </location>
</feature>
<dbReference type="NCBIfam" id="TIGR00756">
    <property type="entry name" value="PPR"/>
    <property type="match status" value="5"/>
</dbReference>
<accession>L8GMD0</accession>
<dbReference type="InterPro" id="IPR002885">
    <property type="entry name" value="PPR_rpt"/>
</dbReference>
<evidence type="ECO:0000256" key="3">
    <source>
        <dbReference type="SAM" id="Coils"/>
    </source>
</evidence>
<dbReference type="PROSITE" id="PS51375">
    <property type="entry name" value="PPR"/>
    <property type="match status" value="6"/>
</dbReference>
<dbReference type="OMA" id="MEKCAGC"/>
<evidence type="ECO:0000256" key="4">
    <source>
        <dbReference type="SAM" id="MobiDB-lite"/>
    </source>
</evidence>
<dbReference type="InterPro" id="IPR011990">
    <property type="entry name" value="TPR-like_helical_dom_sf"/>
</dbReference>
<sequence length="593" mass="67331">MPSGCARRFLATKQKEATKPNNKAGFKKPGNKQHHNTSSGSRTGAKAGKGKRPGSEPAPAASGAPDPQLEKEIKAIRAETNQSERRTKLYWLVDKLDKRGRAHSYNIKSIDMRFFTWLIGTLGDQGMLKQALLVLDKIKAAKVKPDAIIYNSLINSCAKMNRMKQALHIYEDMRAQGIPTDQRTLSAVMNVFSRMGDIDRVKTLKAEMEASGQKLDSFNYGCVMKAYGQNGRVEDLLALWDEIKDKEKAGQLDVDSYLYTITIGSLGRNGQIKDMLNLWHEMKARSRSVEGRRLRPDVVSYTTLIDSLGHNGDIERMISTLAEMKHEAALEEQRLKEEKEQRALNMEIEPLKEKMPKFELWPNEQTYTCIFNHLGKAGEVRRIAKIYDELRRGASFQFNVQVYTALINGFGRAGDLARMQKVYDRMRQEEIRPTAQTYTALIEAFTKHGSPYGVVDMWKQVKHQTFLPDSRLFHALVKGLPADRLHDLLDVFWFMKTQQHRVTPFIYARIIDSIKGAKRDDEMERVVAELEKEGVVESVDRATCQAIADLWERRGNNAAKRALWIERAKHAREFVPSSGGSDHAVGDHAGEQH</sequence>
<dbReference type="KEGG" id="acan:ACA1_322200"/>
<dbReference type="VEuPathDB" id="AmoebaDB:ACA1_322200"/>
<feature type="coiled-coil region" evidence="3">
    <location>
        <begin position="314"/>
        <end position="349"/>
    </location>
</feature>
<evidence type="ECO:0000256" key="2">
    <source>
        <dbReference type="PROSITE-ProRule" id="PRU00708"/>
    </source>
</evidence>
<dbReference type="AlphaFoldDB" id="L8GMD0"/>
<feature type="repeat" description="PPR" evidence="2">
    <location>
        <begin position="216"/>
        <end position="246"/>
    </location>
</feature>
<dbReference type="Proteomes" id="UP000011083">
    <property type="component" value="Unassembled WGS sequence"/>
</dbReference>
<dbReference type="GeneID" id="14914688"/>
<dbReference type="RefSeq" id="XP_004336135.1">
    <property type="nucleotide sequence ID" value="XM_004336087.1"/>
</dbReference>
<proteinExistence type="predicted"/>
<keyword evidence="1" id="KW-0677">Repeat</keyword>
<feature type="repeat" description="PPR" evidence="2">
    <location>
        <begin position="146"/>
        <end position="180"/>
    </location>
</feature>
<feature type="compositionally biased region" description="Basic residues" evidence="4">
    <location>
        <begin position="25"/>
        <end position="35"/>
    </location>
</feature>
<feature type="region of interest" description="Disordered" evidence="4">
    <location>
        <begin position="1"/>
        <end position="68"/>
    </location>
</feature>
<dbReference type="Pfam" id="PF13041">
    <property type="entry name" value="PPR_2"/>
    <property type="match status" value="1"/>
</dbReference>
<evidence type="ECO:0000256" key="1">
    <source>
        <dbReference type="ARBA" id="ARBA00022737"/>
    </source>
</evidence>
<dbReference type="EMBL" id="KB008072">
    <property type="protein sequence ID" value="ELR14122.1"/>
    <property type="molecule type" value="Genomic_DNA"/>
</dbReference>
<dbReference type="OrthoDB" id="185373at2759"/>
<organism evidence="5 6">
    <name type="scientific">Acanthamoeba castellanii (strain ATCC 30010 / Neff)</name>
    <dbReference type="NCBI Taxonomy" id="1257118"/>
    <lineage>
        <taxon>Eukaryota</taxon>
        <taxon>Amoebozoa</taxon>
        <taxon>Discosea</taxon>
        <taxon>Longamoebia</taxon>
        <taxon>Centramoebida</taxon>
        <taxon>Acanthamoebidae</taxon>
        <taxon>Acanthamoeba</taxon>
    </lineage>
</organism>